<dbReference type="EMBL" id="KQ988230">
    <property type="protein sequence ID" value="KZV56180.1"/>
    <property type="molecule type" value="Genomic_DNA"/>
</dbReference>
<protein>
    <submittedName>
        <fullName evidence="1">Uncharacterized protein</fullName>
    </submittedName>
</protein>
<name>A0A2Z7D978_9LAMI</name>
<evidence type="ECO:0000313" key="2">
    <source>
        <dbReference type="Proteomes" id="UP000250235"/>
    </source>
</evidence>
<gene>
    <name evidence="1" type="ORF">F511_24645</name>
</gene>
<proteinExistence type="predicted"/>
<reference evidence="1 2" key="1">
    <citation type="journal article" date="2015" name="Proc. Natl. Acad. Sci. U.S.A.">
        <title>The resurrection genome of Boea hygrometrica: A blueprint for survival of dehydration.</title>
        <authorList>
            <person name="Xiao L."/>
            <person name="Yang G."/>
            <person name="Zhang L."/>
            <person name="Yang X."/>
            <person name="Zhao S."/>
            <person name="Ji Z."/>
            <person name="Zhou Q."/>
            <person name="Hu M."/>
            <person name="Wang Y."/>
            <person name="Chen M."/>
            <person name="Xu Y."/>
            <person name="Jin H."/>
            <person name="Xiao X."/>
            <person name="Hu G."/>
            <person name="Bao F."/>
            <person name="Hu Y."/>
            <person name="Wan P."/>
            <person name="Li L."/>
            <person name="Deng X."/>
            <person name="Kuang T."/>
            <person name="Xiang C."/>
            <person name="Zhu J.K."/>
            <person name="Oliver M.J."/>
            <person name="He Y."/>
        </authorList>
    </citation>
    <scope>NUCLEOTIDE SEQUENCE [LARGE SCALE GENOMIC DNA]</scope>
    <source>
        <strain evidence="2">cv. XS01</strain>
    </source>
</reference>
<evidence type="ECO:0000313" key="1">
    <source>
        <dbReference type="EMBL" id="KZV56180.1"/>
    </source>
</evidence>
<dbReference type="Proteomes" id="UP000250235">
    <property type="component" value="Unassembled WGS sequence"/>
</dbReference>
<dbReference type="AlphaFoldDB" id="A0A2Z7D978"/>
<keyword evidence="2" id="KW-1185">Reference proteome</keyword>
<sequence length="241" mass="28438">MSSAVERHQTLARNFSSWRRRLHLLHEKVRIPRRAAGLLYRKLHREHSKGSLTRARRISCSNRRIVERHQTLARNFSSWRRRLHLLHEKVRIPRRAAGLLYRKLRREQSKGSLTRARRILCSNRRIKGTINSHAKVLQQFRQIPEPRSCVNCDVFRSFHYQISREPLCEVQQKSYSRFRATSPFCLLFEHPSVQTSVSCQTPFALIFAVVIWVYEIFRISGLLCVTDGLDPLEEQNLGTDQ</sequence>
<organism evidence="1 2">
    <name type="scientific">Dorcoceras hygrometricum</name>
    <dbReference type="NCBI Taxonomy" id="472368"/>
    <lineage>
        <taxon>Eukaryota</taxon>
        <taxon>Viridiplantae</taxon>
        <taxon>Streptophyta</taxon>
        <taxon>Embryophyta</taxon>
        <taxon>Tracheophyta</taxon>
        <taxon>Spermatophyta</taxon>
        <taxon>Magnoliopsida</taxon>
        <taxon>eudicotyledons</taxon>
        <taxon>Gunneridae</taxon>
        <taxon>Pentapetalae</taxon>
        <taxon>asterids</taxon>
        <taxon>lamiids</taxon>
        <taxon>Lamiales</taxon>
        <taxon>Gesneriaceae</taxon>
        <taxon>Didymocarpoideae</taxon>
        <taxon>Trichosporeae</taxon>
        <taxon>Loxocarpinae</taxon>
        <taxon>Dorcoceras</taxon>
    </lineage>
</organism>
<accession>A0A2Z7D978</accession>